<organism evidence="2 3">
    <name type="scientific">Burkholderia cenocepacia</name>
    <dbReference type="NCBI Taxonomy" id="95486"/>
    <lineage>
        <taxon>Bacteria</taxon>
        <taxon>Pseudomonadati</taxon>
        <taxon>Pseudomonadota</taxon>
        <taxon>Betaproteobacteria</taxon>
        <taxon>Burkholderiales</taxon>
        <taxon>Burkholderiaceae</taxon>
        <taxon>Burkholderia</taxon>
        <taxon>Burkholderia cepacia complex</taxon>
    </lineage>
</organism>
<sequence>MRRRIMAQNDDATLSIEEARRELLQASRQLSVLLLDLSMDPERVFEHFAVRRDAFFELLSDLGVKVNTRLEEMLRE</sequence>
<dbReference type="AlphaFoldDB" id="A0A1V2W164"/>
<gene>
    <name evidence="2" type="ORF">A8E72_23915</name>
</gene>
<name>A0A1V2W164_9BURK</name>
<dbReference type="Proteomes" id="UP000188543">
    <property type="component" value="Unassembled WGS sequence"/>
</dbReference>
<keyword evidence="1" id="KW-0175">Coiled coil</keyword>
<evidence type="ECO:0000313" key="3">
    <source>
        <dbReference type="Proteomes" id="UP000188543"/>
    </source>
</evidence>
<reference evidence="2 3" key="1">
    <citation type="submission" date="2016-08" db="EMBL/GenBank/DDBJ databases">
        <authorList>
            <person name="Seilhamer J.J."/>
        </authorList>
    </citation>
    <scope>NUCLEOTIDE SEQUENCE [LARGE SCALE GENOMIC DNA]</scope>
    <source>
        <strain evidence="2 3">VC14762</strain>
    </source>
</reference>
<evidence type="ECO:0000313" key="2">
    <source>
        <dbReference type="EMBL" id="ONU81317.1"/>
    </source>
</evidence>
<protein>
    <submittedName>
        <fullName evidence="2">Uncharacterized protein</fullName>
    </submittedName>
</protein>
<dbReference type="EMBL" id="MUTJ01000074">
    <property type="protein sequence ID" value="ONU81317.1"/>
    <property type="molecule type" value="Genomic_DNA"/>
</dbReference>
<feature type="coiled-coil region" evidence="1">
    <location>
        <begin position="2"/>
        <end position="36"/>
    </location>
</feature>
<proteinExistence type="predicted"/>
<comment type="caution">
    <text evidence="2">The sequence shown here is derived from an EMBL/GenBank/DDBJ whole genome shotgun (WGS) entry which is preliminary data.</text>
</comment>
<evidence type="ECO:0000256" key="1">
    <source>
        <dbReference type="SAM" id="Coils"/>
    </source>
</evidence>
<accession>A0A1V2W164</accession>